<protein>
    <recommendedName>
        <fullName evidence="3">Pyridine nucleotide-disulfide oxidoreductase domain-containing protein 2</fullName>
    </recommendedName>
</protein>
<feature type="domain" description="Amine oxidase" evidence="4">
    <location>
        <begin position="182"/>
        <end position="506"/>
    </location>
</feature>
<dbReference type="Pfam" id="PF01593">
    <property type="entry name" value="Amino_oxidase"/>
    <property type="match status" value="1"/>
</dbReference>
<accession>A0A845Q9T9</accession>
<dbReference type="OrthoDB" id="9774675at2"/>
<reference evidence="5 6" key="1">
    <citation type="journal article" date="2016" name="Int. J. Syst. Evol. Microbiol.">
        <title>Pyruvatibacter mobilis gen. nov., sp. nov., a marine bacterium from the culture broth of Picochlorum sp. 122.</title>
        <authorList>
            <person name="Wang G."/>
            <person name="Tang M."/>
            <person name="Wu H."/>
            <person name="Dai S."/>
            <person name="Li T."/>
            <person name="Chen C."/>
            <person name="He H."/>
            <person name="Fan J."/>
            <person name="Xiang W."/>
            <person name="Li X."/>
        </authorList>
    </citation>
    <scope>NUCLEOTIDE SEQUENCE [LARGE SCALE GENOMIC DNA]</scope>
    <source>
        <strain evidence="5 6">GYP-11</strain>
    </source>
</reference>
<evidence type="ECO:0000256" key="1">
    <source>
        <dbReference type="ARBA" id="ARBA00037217"/>
    </source>
</evidence>
<evidence type="ECO:0000256" key="2">
    <source>
        <dbReference type="ARBA" id="ARBA00038825"/>
    </source>
</evidence>
<evidence type="ECO:0000313" key="5">
    <source>
        <dbReference type="EMBL" id="NBG95405.1"/>
    </source>
</evidence>
<sequence length="528" mass="56255">MTGVINDTNPVDVAVIGGGINGLVAAALLARTGRSVVLLEAATQTGGMAPTAAQLACGLPTSLIRRLKLKKHGLSLLGSHVGRVALDPDGRHIPLGGKGRAARRATREAIFHWSSRDAEAWDSITASLDRLRGALMPWVVGDAPHLHDLDRRQRVAWALQLFRLRRQGRAALQEVLQLLPSNVADFLDDRLETDILKGALALEATRSSRHGPRAPGSMLHWQWERALEQAGSAGTVQVAGGAKGLIAALRDAAMAAGADIRCSAPVTQLLIEDQTVLGVVLEHGEEIRARCVVSAIDPRSTYLDLVGARHLDAGLVNNLRHQRPGGALGRITLTLGRRPTIARLTDEMWARRLMLAPSVPEVERASNAAKYDDLPDHPVAEITVPSVLDRNGLADGRELLTALVPFLPQHPRQGWSKARDLLAARVVKQLSAYAPDLPDLIEEISILTPEDMDPAGVGLSSWHHLDLAADQLMGFRPVAELGGHDRPIKGLILAGAGSHPGGGLNGRAAMRAVRDVLAGAGGSGHERS</sequence>
<dbReference type="EMBL" id="WXYQ01000005">
    <property type="protein sequence ID" value="NBG95405.1"/>
    <property type="molecule type" value="Genomic_DNA"/>
</dbReference>
<evidence type="ECO:0000259" key="4">
    <source>
        <dbReference type="Pfam" id="PF01593"/>
    </source>
</evidence>
<keyword evidence="6" id="KW-1185">Reference proteome</keyword>
<dbReference type="Pfam" id="PF13450">
    <property type="entry name" value="NAD_binding_8"/>
    <property type="match status" value="1"/>
</dbReference>
<dbReference type="PANTHER" id="PTHR10668:SF103">
    <property type="entry name" value="PYRIDINE NUCLEOTIDE-DISULFIDE OXIDOREDUCTASE DOMAIN-CONTAINING PROTEIN 2"/>
    <property type="match status" value="1"/>
</dbReference>
<dbReference type="AlphaFoldDB" id="A0A845Q9T9"/>
<dbReference type="GO" id="GO:0016491">
    <property type="term" value="F:oxidoreductase activity"/>
    <property type="evidence" value="ECO:0007669"/>
    <property type="project" value="InterPro"/>
</dbReference>
<dbReference type="GeneID" id="300655131"/>
<dbReference type="InterPro" id="IPR002937">
    <property type="entry name" value="Amino_oxidase"/>
</dbReference>
<dbReference type="InterPro" id="IPR036188">
    <property type="entry name" value="FAD/NAD-bd_sf"/>
</dbReference>
<gene>
    <name evidence="5" type="ORF">GTQ45_06630</name>
</gene>
<proteinExistence type="predicted"/>
<organism evidence="5 6">
    <name type="scientific">Pyruvatibacter mobilis</name>
    <dbReference type="NCBI Taxonomy" id="1712261"/>
    <lineage>
        <taxon>Bacteria</taxon>
        <taxon>Pseudomonadati</taxon>
        <taxon>Pseudomonadota</taxon>
        <taxon>Alphaproteobacteria</taxon>
        <taxon>Hyphomicrobiales</taxon>
        <taxon>Parvibaculaceae</taxon>
        <taxon>Pyruvatibacter</taxon>
    </lineage>
</organism>
<dbReference type="Proteomes" id="UP000470384">
    <property type="component" value="Unassembled WGS sequence"/>
</dbReference>
<dbReference type="Gene3D" id="3.50.50.60">
    <property type="entry name" value="FAD/NAD(P)-binding domain"/>
    <property type="match status" value="2"/>
</dbReference>
<name>A0A845Q9T9_9HYPH</name>
<evidence type="ECO:0000256" key="3">
    <source>
        <dbReference type="ARBA" id="ARBA00040298"/>
    </source>
</evidence>
<evidence type="ECO:0000313" key="6">
    <source>
        <dbReference type="Proteomes" id="UP000470384"/>
    </source>
</evidence>
<dbReference type="PANTHER" id="PTHR10668">
    <property type="entry name" value="PHYTOENE DEHYDROGENASE"/>
    <property type="match status" value="1"/>
</dbReference>
<comment type="subunit">
    <text evidence="2">Interacts with COX5B; this interaction may contribute to localize PYROXD2 to the inner face of the inner mitochondrial membrane.</text>
</comment>
<comment type="caution">
    <text evidence="5">The sequence shown here is derived from an EMBL/GenBank/DDBJ whole genome shotgun (WGS) entry which is preliminary data.</text>
</comment>
<dbReference type="SUPFAM" id="SSF51905">
    <property type="entry name" value="FAD/NAD(P)-binding domain"/>
    <property type="match status" value="1"/>
</dbReference>
<dbReference type="RefSeq" id="WP_160587397.1">
    <property type="nucleotide sequence ID" value="NZ_BMHN01000001.1"/>
</dbReference>
<comment type="function">
    <text evidence="1">Probable oxidoreductase that may play a role as regulator of mitochondrial function.</text>
</comment>